<dbReference type="Proteomes" id="UP000030762">
    <property type="component" value="Unassembled WGS sequence"/>
</dbReference>
<reference evidence="2 3" key="1">
    <citation type="submission" date="2012-04" db="EMBL/GenBank/DDBJ databases">
        <title>The Genome Sequence of Saprolegnia declina VS20.</title>
        <authorList>
            <consortium name="The Broad Institute Genome Sequencing Platform"/>
            <person name="Russ C."/>
            <person name="Nusbaum C."/>
            <person name="Tyler B."/>
            <person name="van West P."/>
            <person name="Dieguez-Uribeondo J."/>
            <person name="de Bruijn I."/>
            <person name="Tripathy S."/>
            <person name="Jiang R."/>
            <person name="Young S.K."/>
            <person name="Zeng Q."/>
            <person name="Gargeya S."/>
            <person name="Fitzgerald M."/>
            <person name="Haas B."/>
            <person name="Abouelleil A."/>
            <person name="Alvarado L."/>
            <person name="Arachchi H.M."/>
            <person name="Berlin A."/>
            <person name="Chapman S.B."/>
            <person name="Goldberg J."/>
            <person name="Griggs A."/>
            <person name="Gujja S."/>
            <person name="Hansen M."/>
            <person name="Howarth C."/>
            <person name="Imamovic A."/>
            <person name="Larimer J."/>
            <person name="McCowen C."/>
            <person name="Montmayeur A."/>
            <person name="Murphy C."/>
            <person name="Neiman D."/>
            <person name="Pearson M."/>
            <person name="Priest M."/>
            <person name="Roberts A."/>
            <person name="Saif S."/>
            <person name="Shea T."/>
            <person name="Sisk P."/>
            <person name="Sykes S."/>
            <person name="Wortman J."/>
            <person name="Nusbaum C."/>
            <person name="Birren B."/>
        </authorList>
    </citation>
    <scope>NUCLEOTIDE SEQUENCE [LARGE SCALE GENOMIC DNA]</scope>
    <source>
        <strain evidence="2 3">VS20</strain>
    </source>
</reference>
<feature type="non-terminal residue" evidence="2">
    <location>
        <position position="119"/>
    </location>
</feature>
<protein>
    <submittedName>
        <fullName evidence="2">Uncharacterized protein</fullName>
    </submittedName>
</protein>
<accession>T0R706</accession>
<keyword evidence="3" id="KW-1185">Reference proteome</keyword>
<proteinExistence type="predicted"/>
<dbReference type="GeneID" id="19957584"/>
<evidence type="ECO:0000313" key="2">
    <source>
        <dbReference type="EMBL" id="EQC25277.1"/>
    </source>
</evidence>
<evidence type="ECO:0000313" key="3">
    <source>
        <dbReference type="Proteomes" id="UP000030762"/>
    </source>
</evidence>
<dbReference type="AlphaFoldDB" id="T0R706"/>
<dbReference type="InParanoid" id="T0R706"/>
<gene>
    <name evidence="2" type="ORF">SDRG_16857</name>
</gene>
<organism evidence="2 3">
    <name type="scientific">Saprolegnia diclina (strain VS20)</name>
    <dbReference type="NCBI Taxonomy" id="1156394"/>
    <lineage>
        <taxon>Eukaryota</taxon>
        <taxon>Sar</taxon>
        <taxon>Stramenopiles</taxon>
        <taxon>Oomycota</taxon>
        <taxon>Saprolegniomycetes</taxon>
        <taxon>Saprolegniales</taxon>
        <taxon>Saprolegniaceae</taxon>
        <taxon>Saprolegnia</taxon>
    </lineage>
</organism>
<sequence length="119" mass="12652">ACLPSCGRQTMTPDQKQAKVAPPSVLVPEALDVIARSVQDQRTLDAFLTAMPTPMLSQALVALQDLVATPDTSLLLDWPTIVLRRAPTLASTMANMRALLPLQPSLSAVAVSGTDLVYL</sequence>
<dbReference type="EMBL" id="JH767288">
    <property type="protein sequence ID" value="EQC25277.1"/>
    <property type="molecule type" value="Genomic_DNA"/>
</dbReference>
<dbReference type="VEuPathDB" id="FungiDB:SDRG_16857"/>
<feature type="non-terminal residue" evidence="2">
    <location>
        <position position="1"/>
    </location>
</feature>
<name>T0R706_SAPDV</name>
<feature type="region of interest" description="Disordered" evidence="1">
    <location>
        <begin position="1"/>
        <end position="21"/>
    </location>
</feature>
<evidence type="ECO:0000256" key="1">
    <source>
        <dbReference type="SAM" id="MobiDB-lite"/>
    </source>
</evidence>
<dbReference type="RefSeq" id="XP_008621302.1">
    <property type="nucleotide sequence ID" value="XM_008623080.1"/>
</dbReference>